<name>A0AAV8ZX72_9CUCU</name>
<dbReference type="AlphaFoldDB" id="A0AAV8ZX72"/>
<protein>
    <submittedName>
        <fullName evidence="3">Uncharacterized protein</fullName>
    </submittedName>
</protein>
<dbReference type="SUPFAM" id="SSF52540">
    <property type="entry name" value="P-loop containing nucleoside triphosphate hydrolases"/>
    <property type="match status" value="1"/>
</dbReference>
<evidence type="ECO:0000313" key="3">
    <source>
        <dbReference type="EMBL" id="KAJ8972629.1"/>
    </source>
</evidence>
<dbReference type="InterPro" id="IPR027417">
    <property type="entry name" value="P-loop_NTPase"/>
</dbReference>
<proteinExistence type="predicted"/>
<keyword evidence="4" id="KW-1185">Reference proteome</keyword>
<evidence type="ECO:0000256" key="2">
    <source>
        <dbReference type="ARBA" id="ARBA00023134"/>
    </source>
</evidence>
<reference evidence="3" key="1">
    <citation type="journal article" date="2023" name="Insect Mol. Biol.">
        <title>Genome sequencing provides insights into the evolution of gene families encoding plant cell wall-degrading enzymes in longhorned beetles.</title>
        <authorList>
            <person name="Shin N.R."/>
            <person name="Okamura Y."/>
            <person name="Kirsch R."/>
            <person name="Pauchet Y."/>
        </authorList>
    </citation>
    <scope>NUCLEOTIDE SEQUENCE</scope>
    <source>
        <strain evidence="3">RBIC_L_NR</strain>
    </source>
</reference>
<dbReference type="PANTHER" id="PTHR47977">
    <property type="entry name" value="RAS-RELATED PROTEIN RAB"/>
    <property type="match status" value="1"/>
</dbReference>
<accession>A0AAV8ZX72</accession>
<dbReference type="GO" id="GO:0005525">
    <property type="term" value="F:GTP binding"/>
    <property type="evidence" value="ECO:0007669"/>
    <property type="project" value="UniProtKB-KW"/>
</dbReference>
<organism evidence="3 4">
    <name type="scientific">Rhamnusium bicolor</name>
    <dbReference type="NCBI Taxonomy" id="1586634"/>
    <lineage>
        <taxon>Eukaryota</taxon>
        <taxon>Metazoa</taxon>
        <taxon>Ecdysozoa</taxon>
        <taxon>Arthropoda</taxon>
        <taxon>Hexapoda</taxon>
        <taxon>Insecta</taxon>
        <taxon>Pterygota</taxon>
        <taxon>Neoptera</taxon>
        <taxon>Endopterygota</taxon>
        <taxon>Coleoptera</taxon>
        <taxon>Polyphaga</taxon>
        <taxon>Cucujiformia</taxon>
        <taxon>Chrysomeloidea</taxon>
        <taxon>Cerambycidae</taxon>
        <taxon>Lepturinae</taxon>
        <taxon>Rhagiini</taxon>
        <taxon>Rhamnusium</taxon>
    </lineage>
</organism>
<dbReference type="Pfam" id="PF08477">
    <property type="entry name" value="Roc"/>
    <property type="match status" value="1"/>
</dbReference>
<keyword evidence="1" id="KW-0547">Nucleotide-binding</keyword>
<dbReference type="SMART" id="SM00173">
    <property type="entry name" value="RAS"/>
    <property type="match status" value="1"/>
</dbReference>
<sequence>MSDSEEESIEKHLKLVFVGEPNVGKTSIIRRFCYDEFTRQYNQTVGADFYIKRLALPGRKDISVRITDIGGLELNGHMLENYLFNSNVCDLEHKRAVRLDKTQRFVGEFGLFNFLVSAKTGENVNTCLTDLIARHFGIPLSRIEREKQATVIKAELTPTTPEQIKNNPIPSNSSVCCIQ</sequence>
<dbReference type="SMART" id="SM00175">
    <property type="entry name" value="RAB"/>
    <property type="match status" value="1"/>
</dbReference>
<evidence type="ECO:0000313" key="4">
    <source>
        <dbReference type="Proteomes" id="UP001162156"/>
    </source>
</evidence>
<dbReference type="PRINTS" id="PR00449">
    <property type="entry name" value="RASTRNSFRMNG"/>
</dbReference>
<dbReference type="Proteomes" id="UP001162156">
    <property type="component" value="Unassembled WGS sequence"/>
</dbReference>
<dbReference type="Gene3D" id="3.40.50.300">
    <property type="entry name" value="P-loop containing nucleotide triphosphate hydrolases"/>
    <property type="match status" value="2"/>
</dbReference>
<keyword evidence="2" id="KW-0342">GTP-binding</keyword>
<comment type="caution">
    <text evidence="3">The sequence shown here is derived from an EMBL/GenBank/DDBJ whole genome shotgun (WGS) entry which is preliminary data.</text>
</comment>
<gene>
    <name evidence="3" type="ORF">NQ314_000085</name>
</gene>
<dbReference type="InterPro" id="IPR050227">
    <property type="entry name" value="Rab"/>
</dbReference>
<dbReference type="EMBL" id="JANEYF010000033">
    <property type="protein sequence ID" value="KAJ8972629.1"/>
    <property type="molecule type" value="Genomic_DNA"/>
</dbReference>
<evidence type="ECO:0000256" key="1">
    <source>
        <dbReference type="ARBA" id="ARBA00022741"/>
    </source>
</evidence>